<evidence type="ECO:0000256" key="5">
    <source>
        <dbReference type="ARBA" id="ARBA00022741"/>
    </source>
</evidence>
<dbReference type="Proteomes" id="UP000594263">
    <property type="component" value="Unplaced"/>
</dbReference>
<dbReference type="EnsemblPlants" id="Kaladp0047s0255.1.v1.1">
    <property type="protein sequence ID" value="Kaladp0047s0255.1.v1.1"/>
    <property type="gene ID" value="Kaladp0047s0255.v1.1"/>
</dbReference>
<evidence type="ECO:0000313" key="11">
    <source>
        <dbReference type="Proteomes" id="UP000594263"/>
    </source>
</evidence>
<dbReference type="SUPFAM" id="SSF56112">
    <property type="entry name" value="Protein kinase-like (PK-like)"/>
    <property type="match status" value="1"/>
</dbReference>
<dbReference type="PANTHER" id="PTHR45647:SF51">
    <property type="entry name" value="PROTEIN KINASE SUPERFAMILY PROTEIN"/>
    <property type="match status" value="1"/>
</dbReference>
<evidence type="ECO:0000256" key="4">
    <source>
        <dbReference type="ARBA" id="ARBA00022679"/>
    </source>
</evidence>
<dbReference type="SMART" id="SM00220">
    <property type="entry name" value="S_TKc"/>
    <property type="match status" value="1"/>
</dbReference>
<dbReference type="Gene3D" id="3.40.50.620">
    <property type="entry name" value="HUPs"/>
    <property type="match status" value="1"/>
</dbReference>
<dbReference type="Gene3D" id="1.10.510.10">
    <property type="entry name" value="Transferase(Phosphotransferase) domain 1"/>
    <property type="match status" value="1"/>
</dbReference>
<feature type="domain" description="Protein kinase" evidence="9">
    <location>
        <begin position="414"/>
        <end position="680"/>
    </location>
</feature>
<comment type="catalytic activity">
    <reaction evidence="1">
        <text>S-ubiquitinyl-[E2 ubiquitin-conjugating enzyme]-L-cysteine + [acceptor protein]-L-lysine = [E2 ubiquitin-conjugating enzyme]-L-cysteine + N(6)-ubiquitinyl-[acceptor protein]-L-lysine.</text>
        <dbReference type="EC" id="2.3.2.27"/>
    </reaction>
</comment>
<dbReference type="InterPro" id="IPR011009">
    <property type="entry name" value="Kinase-like_dom_sf"/>
</dbReference>
<dbReference type="CDD" id="cd01989">
    <property type="entry name" value="USP_STK_Ubox_N"/>
    <property type="match status" value="1"/>
</dbReference>
<keyword evidence="8" id="KW-0175">Coiled coil</keyword>
<dbReference type="Gramene" id="Kaladp0047s0255.1.v1.1">
    <property type="protein sequence ID" value="Kaladp0047s0255.1.v1.1"/>
    <property type="gene ID" value="Kaladp0047s0255.v1.1"/>
</dbReference>
<organism evidence="10 11">
    <name type="scientific">Kalanchoe fedtschenkoi</name>
    <name type="common">Lavender scallops</name>
    <name type="synonym">South American air plant</name>
    <dbReference type="NCBI Taxonomy" id="63787"/>
    <lineage>
        <taxon>Eukaryota</taxon>
        <taxon>Viridiplantae</taxon>
        <taxon>Streptophyta</taxon>
        <taxon>Embryophyta</taxon>
        <taxon>Tracheophyta</taxon>
        <taxon>Spermatophyta</taxon>
        <taxon>Magnoliopsida</taxon>
        <taxon>eudicotyledons</taxon>
        <taxon>Gunneridae</taxon>
        <taxon>Pentapetalae</taxon>
        <taxon>Saxifragales</taxon>
        <taxon>Crassulaceae</taxon>
        <taxon>Kalanchoe</taxon>
    </lineage>
</organism>
<keyword evidence="7" id="KW-0067">ATP-binding</keyword>
<dbReference type="Gramene" id="Kaladp0047s0255.8.v1.1">
    <property type="protein sequence ID" value="Kaladp0047s0255.8.v1.1"/>
    <property type="gene ID" value="Kaladp0047s0255.v1.1"/>
</dbReference>
<accession>A0A7N0TX15</accession>
<dbReference type="AlphaFoldDB" id="A0A7N0TX15"/>
<keyword evidence="11" id="KW-1185">Reference proteome</keyword>
<dbReference type="CDD" id="cd14066">
    <property type="entry name" value="STKc_IRAK"/>
    <property type="match status" value="1"/>
</dbReference>
<dbReference type="OMA" id="AGMETHK"/>
<protein>
    <recommendedName>
        <fullName evidence="3">RING-type E3 ubiquitin transferase</fullName>
        <ecNumber evidence="3">2.3.2.27</ecNumber>
    </recommendedName>
</protein>
<dbReference type="GO" id="GO:0061630">
    <property type="term" value="F:ubiquitin protein ligase activity"/>
    <property type="evidence" value="ECO:0007669"/>
    <property type="project" value="UniProtKB-EC"/>
</dbReference>
<evidence type="ECO:0000259" key="9">
    <source>
        <dbReference type="PROSITE" id="PS50011"/>
    </source>
</evidence>
<dbReference type="InterPro" id="IPR006016">
    <property type="entry name" value="UspA"/>
</dbReference>
<evidence type="ECO:0000256" key="7">
    <source>
        <dbReference type="ARBA" id="ARBA00022840"/>
    </source>
</evidence>
<dbReference type="SUPFAM" id="SSF52402">
    <property type="entry name" value="Adenine nucleotide alpha hydrolases-like"/>
    <property type="match status" value="1"/>
</dbReference>
<dbReference type="InterPro" id="IPR008271">
    <property type="entry name" value="Ser/Thr_kinase_AS"/>
</dbReference>
<evidence type="ECO:0000313" key="10">
    <source>
        <dbReference type="EnsemblPlants" id="Kaladp0047s0255.1.v1.1"/>
    </source>
</evidence>
<reference evidence="10" key="1">
    <citation type="submission" date="2021-01" db="UniProtKB">
        <authorList>
            <consortium name="EnsemblPlants"/>
        </authorList>
    </citation>
    <scope>IDENTIFICATION</scope>
</reference>
<sequence>MVRGSTRIEEEDEHVPTPTTAIAINKDKNSQQAVRWAVDNLINKKHSCILIHVRTQSLNILDPTPVPKEGRPPTEVEMHQFFLPYRGFCARKGIQAKEVVIHDIEVSSALIDYININNISNIVVGASTRNALMKKFKNPDVATSLTKSAPDFCTVYVIAKGKVQSSRLATQPITPSALSLEFSSQTPKYVTDNLEIESNRSSAPIWGSETSGRSIESLMNLNSRDKFSNSRISMEYPDPYERTMKSSYILESHSGFSSASSSADSPERQSFRSADMSFTSYGSESSSASFAALTPSDMDNEMRRLKLELRQTMDKYNTSYRDADTMQKNYQAANHARSVTEARMLEDTKHTRGMSVPRMNLEWHTENPLGGSDKGKTSEMKELEELKLMVNALPKDIQYQRYAIEDLQLATDHFADALKVGEGGYGPVYKATLDEKMVAIKILKSDISQGVKQFQQEVEVLGRMRHPNMVLLVGACPEYGCLVYEYMENGSLEDRLFRKDNTPPLSWQARFRIAAEISTALLYLHQAKPEPLVHRDLKPANILLDHNFVGKISDVGLARLVPASISNVTTQYHMTAAAGTFCYIDPEYQQTGMLGTKSDVYSLGVMLLQIITARSPMGLTHQIERAIETGTFEKMLDPLVTDWPVEEALSFAKLALRCCELRKKDRPDLASEIVPEMNRLKNIGMGIVDGLSSSTQNSASIPCSSLPSSNSTN</sequence>
<dbReference type="FunFam" id="1.10.510.10:FF:000498">
    <property type="entry name" value="U-box domain-containing protein 51"/>
    <property type="match status" value="1"/>
</dbReference>
<dbReference type="InterPro" id="IPR000719">
    <property type="entry name" value="Prot_kinase_dom"/>
</dbReference>
<dbReference type="PROSITE" id="PS50011">
    <property type="entry name" value="PROTEIN_KINASE_DOM"/>
    <property type="match status" value="1"/>
</dbReference>
<proteinExistence type="predicted"/>
<evidence type="ECO:0000256" key="8">
    <source>
        <dbReference type="ARBA" id="ARBA00023054"/>
    </source>
</evidence>
<evidence type="ECO:0000256" key="1">
    <source>
        <dbReference type="ARBA" id="ARBA00000900"/>
    </source>
</evidence>
<keyword evidence="4" id="KW-0808">Transferase</keyword>
<dbReference type="Pfam" id="PF00582">
    <property type="entry name" value="Usp"/>
    <property type="match status" value="1"/>
</dbReference>
<dbReference type="PANTHER" id="PTHR45647">
    <property type="entry name" value="OS02G0152300 PROTEIN"/>
    <property type="match status" value="1"/>
</dbReference>
<dbReference type="PROSITE" id="PS00108">
    <property type="entry name" value="PROTEIN_KINASE_ST"/>
    <property type="match status" value="1"/>
</dbReference>
<dbReference type="EC" id="2.3.2.27" evidence="3"/>
<name>A0A7N0TX15_KALFE</name>
<evidence type="ECO:0000256" key="2">
    <source>
        <dbReference type="ARBA" id="ARBA00004906"/>
    </source>
</evidence>
<keyword evidence="6" id="KW-0833">Ubl conjugation pathway</keyword>
<dbReference type="GO" id="GO:0005524">
    <property type="term" value="F:ATP binding"/>
    <property type="evidence" value="ECO:0007669"/>
    <property type="project" value="UniProtKB-KW"/>
</dbReference>
<dbReference type="InterPro" id="IPR051348">
    <property type="entry name" value="U-box_ubiquitin_ligases"/>
</dbReference>
<dbReference type="Pfam" id="PF00069">
    <property type="entry name" value="Pkinase"/>
    <property type="match status" value="1"/>
</dbReference>
<dbReference type="GO" id="GO:0004672">
    <property type="term" value="F:protein kinase activity"/>
    <property type="evidence" value="ECO:0007669"/>
    <property type="project" value="InterPro"/>
</dbReference>
<dbReference type="FunFam" id="3.30.200.20:FF:000162">
    <property type="entry name" value="Adenine nucleotide alpha hydrolase-like domain kinase"/>
    <property type="match status" value="1"/>
</dbReference>
<dbReference type="EnsemblPlants" id="Kaladp0047s0255.8.v1.1">
    <property type="protein sequence ID" value="Kaladp0047s0255.8.v1.1"/>
    <property type="gene ID" value="Kaladp0047s0255.v1.1"/>
</dbReference>
<evidence type="ECO:0000256" key="6">
    <source>
        <dbReference type="ARBA" id="ARBA00022786"/>
    </source>
</evidence>
<evidence type="ECO:0000256" key="3">
    <source>
        <dbReference type="ARBA" id="ARBA00012483"/>
    </source>
</evidence>
<dbReference type="InterPro" id="IPR014729">
    <property type="entry name" value="Rossmann-like_a/b/a_fold"/>
</dbReference>
<comment type="pathway">
    <text evidence="2">Protein modification; protein ubiquitination.</text>
</comment>
<keyword evidence="5" id="KW-0547">Nucleotide-binding</keyword>
<dbReference type="Gene3D" id="3.30.200.20">
    <property type="entry name" value="Phosphorylase Kinase, domain 1"/>
    <property type="match status" value="1"/>
</dbReference>